<organism evidence="2 3">
    <name type="scientific">Streptomyces lividans 1326</name>
    <dbReference type="NCBI Taxonomy" id="1200984"/>
    <lineage>
        <taxon>Bacteria</taxon>
        <taxon>Bacillati</taxon>
        <taxon>Actinomycetota</taxon>
        <taxon>Actinomycetes</taxon>
        <taxon>Kitasatosporales</taxon>
        <taxon>Streptomycetaceae</taxon>
        <taxon>Streptomyces</taxon>
    </lineage>
</organism>
<evidence type="ECO:0000313" key="2">
    <source>
        <dbReference type="EMBL" id="EOY45886.1"/>
    </source>
</evidence>
<name>A0A7U9DL04_STRLI</name>
<evidence type="ECO:0000313" key="3">
    <source>
        <dbReference type="Proteomes" id="UP000014062"/>
    </source>
</evidence>
<protein>
    <submittedName>
        <fullName evidence="2">Uncharacterized protein</fullName>
    </submittedName>
</protein>
<accession>A0A7U9DL04</accession>
<dbReference type="AlphaFoldDB" id="A0A7U9DL04"/>
<dbReference type="Proteomes" id="UP000014062">
    <property type="component" value="Chromosome"/>
</dbReference>
<evidence type="ECO:0000256" key="1">
    <source>
        <dbReference type="SAM" id="MobiDB-lite"/>
    </source>
</evidence>
<feature type="compositionally biased region" description="Basic and acidic residues" evidence="1">
    <location>
        <begin position="33"/>
        <end position="42"/>
    </location>
</feature>
<proteinExistence type="predicted"/>
<sequence length="42" mass="4600">MLFRHAARLSETPAILSRAGGFMPPHRCCSGAARRDRATDES</sequence>
<gene>
    <name evidence="2" type="ORF">SLI_1169</name>
</gene>
<dbReference type="EMBL" id="CM001889">
    <property type="protein sequence ID" value="EOY45886.1"/>
    <property type="molecule type" value="Genomic_DNA"/>
</dbReference>
<feature type="region of interest" description="Disordered" evidence="1">
    <location>
        <begin position="14"/>
        <end position="42"/>
    </location>
</feature>
<reference evidence="3" key="1">
    <citation type="journal article" date="2013" name="Genome Biol. Evol.">
        <title>The genome sequence of Streptomyces lividans 66 reveals a novel tRNA-dependent peptide biosynthetic system within a metal-related genomic island.</title>
        <authorList>
            <person name="Cruz-Morales P."/>
            <person name="Vijgenboom E."/>
            <person name="Iruegas-Bocardo F."/>
            <person name="Girard G."/>
            <person name="Yanez-Guerra L.A."/>
            <person name="Ramos-Aboites H.E."/>
            <person name="Pernodet J.L."/>
            <person name="Anne J."/>
            <person name="van Wezel G.P."/>
            <person name="Barona-Gomez F."/>
        </authorList>
    </citation>
    <scope>NUCLEOTIDE SEQUENCE [LARGE SCALE GENOMIC DNA]</scope>
    <source>
        <strain evidence="3">1326</strain>
    </source>
</reference>